<organism evidence="3 4">
    <name type="scientific">Micromonas commoda (strain RCC299 / NOUM17 / CCMP2709)</name>
    <name type="common">Picoplanktonic green alga</name>
    <dbReference type="NCBI Taxonomy" id="296587"/>
    <lineage>
        <taxon>Eukaryota</taxon>
        <taxon>Viridiplantae</taxon>
        <taxon>Chlorophyta</taxon>
        <taxon>Mamiellophyceae</taxon>
        <taxon>Mamiellales</taxon>
        <taxon>Mamiellaceae</taxon>
        <taxon>Micromonas</taxon>
    </lineage>
</organism>
<evidence type="ECO:0000313" key="3">
    <source>
        <dbReference type="EMBL" id="ACO68188.1"/>
    </source>
</evidence>
<dbReference type="GeneID" id="8249913"/>
<keyword evidence="4" id="KW-1185">Reference proteome</keyword>
<dbReference type="InterPro" id="IPR006342">
    <property type="entry name" value="FkbM_mtfrase"/>
</dbReference>
<dbReference type="KEGG" id="mis:MICPUN_53194"/>
<dbReference type="OMA" id="NCEGCEW"/>
<keyword evidence="3" id="KW-0808">Transferase</keyword>
<name>C1EJI3_MICCC</name>
<dbReference type="GO" id="GO:0008168">
    <property type="term" value="F:methyltransferase activity"/>
    <property type="evidence" value="ECO:0007669"/>
    <property type="project" value="UniProtKB-KW"/>
</dbReference>
<reference evidence="3 4" key="1">
    <citation type="journal article" date="2009" name="Science">
        <title>Green evolution and dynamic adaptations revealed by genomes of the marine picoeukaryotes Micromonas.</title>
        <authorList>
            <person name="Worden A.Z."/>
            <person name="Lee J.H."/>
            <person name="Mock T."/>
            <person name="Rouze P."/>
            <person name="Simmons M.P."/>
            <person name="Aerts A.L."/>
            <person name="Allen A.E."/>
            <person name="Cuvelier M.L."/>
            <person name="Derelle E."/>
            <person name="Everett M.V."/>
            <person name="Foulon E."/>
            <person name="Grimwood J."/>
            <person name="Gundlach H."/>
            <person name="Henrissat B."/>
            <person name="Napoli C."/>
            <person name="McDonald S.M."/>
            <person name="Parker M.S."/>
            <person name="Rombauts S."/>
            <person name="Salamov A."/>
            <person name="Von Dassow P."/>
            <person name="Badger J.H."/>
            <person name="Coutinho P.M."/>
            <person name="Demir E."/>
            <person name="Dubchak I."/>
            <person name="Gentemann C."/>
            <person name="Eikrem W."/>
            <person name="Gready J.E."/>
            <person name="John U."/>
            <person name="Lanier W."/>
            <person name="Lindquist E.A."/>
            <person name="Lucas S."/>
            <person name="Mayer K.F."/>
            <person name="Moreau H."/>
            <person name="Not F."/>
            <person name="Otillar R."/>
            <person name="Panaud O."/>
            <person name="Pangilinan J."/>
            <person name="Paulsen I."/>
            <person name="Piegu B."/>
            <person name="Poliakov A."/>
            <person name="Robbens S."/>
            <person name="Schmutz J."/>
            <person name="Toulza E."/>
            <person name="Wyss T."/>
            <person name="Zelensky A."/>
            <person name="Zhou K."/>
            <person name="Armbrust E.V."/>
            <person name="Bhattacharya D."/>
            <person name="Goodenough U.W."/>
            <person name="Van de Peer Y."/>
            <person name="Grigoriev I.V."/>
        </authorList>
    </citation>
    <scope>NUCLEOTIDE SEQUENCE [LARGE SCALE GENOMIC DNA]</scope>
    <source>
        <strain evidence="4">RCC299 / NOUM17</strain>
    </source>
</reference>
<dbReference type="AlphaFoldDB" id="C1EJI3"/>
<evidence type="ECO:0000259" key="2">
    <source>
        <dbReference type="Pfam" id="PF05050"/>
    </source>
</evidence>
<feature type="signal peptide" evidence="1">
    <location>
        <begin position="1"/>
        <end position="25"/>
    </location>
</feature>
<sequence>MVSQTPSRRIYLVGWTLLLFLLVSSQQRRPDLARNPCGFCSGRVERSSTPTCPSVRRGRAFSQNQTEFYVDFGGNDKRYSYHSYLNATSTVMEIGGYTGVDITALRERYGMFRVFIFEPIFYREATKTFEGVENVEIFAFGVGASTRKSYFNLDGVGSKPSSNDEGVEVEIRNFNDVLDSLKLTRIDLLQINCEGCEWEVLEMVLRMPAVFEHIQVQFHPGATWVSNRLERYAAIQDALAKRYLLVYDVPWIWQMWSLPSVQKHASVKL</sequence>
<keyword evidence="3" id="KW-0489">Methyltransferase</keyword>
<dbReference type="RefSeq" id="XP_002506930.1">
    <property type="nucleotide sequence ID" value="XM_002506884.1"/>
</dbReference>
<dbReference type="GO" id="GO:0032259">
    <property type="term" value="P:methylation"/>
    <property type="evidence" value="ECO:0007669"/>
    <property type="project" value="UniProtKB-KW"/>
</dbReference>
<dbReference type="Gene3D" id="3.40.50.150">
    <property type="entry name" value="Vaccinia Virus protein VP39"/>
    <property type="match status" value="1"/>
</dbReference>
<dbReference type="Proteomes" id="UP000002009">
    <property type="component" value="Chromosome 17"/>
</dbReference>
<feature type="domain" description="Methyltransferase FkbM" evidence="2">
    <location>
        <begin position="133"/>
        <end position="202"/>
    </location>
</feature>
<dbReference type="SUPFAM" id="SSF53335">
    <property type="entry name" value="S-adenosyl-L-methionine-dependent methyltransferases"/>
    <property type="match status" value="1"/>
</dbReference>
<accession>C1EJI3</accession>
<dbReference type="InParanoid" id="C1EJI3"/>
<dbReference type="InterPro" id="IPR029063">
    <property type="entry name" value="SAM-dependent_MTases_sf"/>
</dbReference>
<gene>
    <name evidence="3" type="ORF">MICPUN_53194</name>
</gene>
<evidence type="ECO:0000313" key="4">
    <source>
        <dbReference type="Proteomes" id="UP000002009"/>
    </source>
</evidence>
<protein>
    <submittedName>
        <fullName evidence="3">Methyltransferase</fullName>
    </submittedName>
</protein>
<keyword evidence="1" id="KW-0732">Signal</keyword>
<dbReference type="OrthoDB" id="40902at2759"/>
<evidence type="ECO:0000256" key="1">
    <source>
        <dbReference type="SAM" id="SignalP"/>
    </source>
</evidence>
<dbReference type="EMBL" id="CP001335">
    <property type="protein sequence ID" value="ACO68188.1"/>
    <property type="molecule type" value="Genomic_DNA"/>
</dbReference>
<feature type="chain" id="PRO_5002907013" evidence="1">
    <location>
        <begin position="26"/>
        <end position="269"/>
    </location>
</feature>
<dbReference type="Pfam" id="PF05050">
    <property type="entry name" value="Methyltransf_21"/>
    <property type="match status" value="1"/>
</dbReference>
<proteinExistence type="predicted"/>